<dbReference type="EMBL" id="BSYO01000004">
    <property type="protein sequence ID" value="GMH03123.1"/>
    <property type="molecule type" value="Genomic_DNA"/>
</dbReference>
<gene>
    <name evidence="6" type="ORF">Nepgr_004962</name>
</gene>
<evidence type="ECO:0000256" key="2">
    <source>
        <dbReference type="ARBA" id="ARBA00023125"/>
    </source>
</evidence>
<dbReference type="Proteomes" id="UP001279734">
    <property type="component" value="Unassembled WGS sequence"/>
</dbReference>
<dbReference type="PROSITE" id="PS51005">
    <property type="entry name" value="NAC"/>
    <property type="match status" value="1"/>
</dbReference>
<keyword evidence="7" id="KW-1185">Reference proteome</keyword>
<dbReference type="SUPFAM" id="SSF101941">
    <property type="entry name" value="NAC domain"/>
    <property type="match status" value="1"/>
</dbReference>
<sequence length="193" mass="22086">MYDSMGDSNFNLPPGFRFDPTDEELVLHFLHRKAARLPCHPDVIPDLDLFPHNPWELQGKALSEGSKWYYYSRRAPNRSTGSGYWKQLVTDEPIISSANNKKIGLRNEYVFCVGEPPHGACTTWIMHEYRLSAAATRSSSRAGRSKLDHKRWALYKVYEQTSDDTSDDDSSIELSCLDEVFLSMDDLDEVSFP</sequence>
<evidence type="ECO:0000256" key="3">
    <source>
        <dbReference type="ARBA" id="ARBA00023163"/>
    </source>
</evidence>
<keyword evidence="3" id="KW-0804">Transcription</keyword>
<keyword evidence="2" id="KW-0238">DNA-binding</keyword>
<name>A0AAD3S288_NEPGR</name>
<organism evidence="6 7">
    <name type="scientific">Nepenthes gracilis</name>
    <name type="common">Slender pitcher plant</name>
    <dbReference type="NCBI Taxonomy" id="150966"/>
    <lineage>
        <taxon>Eukaryota</taxon>
        <taxon>Viridiplantae</taxon>
        <taxon>Streptophyta</taxon>
        <taxon>Embryophyta</taxon>
        <taxon>Tracheophyta</taxon>
        <taxon>Spermatophyta</taxon>
        <taxon>Magnoliopsida</taxon>
        <taxon>eudicotyledons</taxon>
        <taxon>Gunneridae</taxon>
        <taxon>Pentapetalae</taxon>
        <taxon>Caryophyllales</taxon>
        <taxon>Nepenthaceae</taxon>
        <taxon>Nepenthes</taxon>
    </lineage>
</organism>
<dbReference type="AlphaFoldDB" id="A0AAD3S288"/>
<keyword evidence="4" id="KW-0539">Nucleus</keyword>
<dbReference type="InterPro" id="IPR036093">
    <property type="entry name" value="NAC_dom_sf"/>
</dbReference>
<reference evidence="6" key="1">
    <citation type="submission" date="2023-05" db="EMBL/GenBank/DDBJ databases">
        <title>Nepenthes gracilis genome sequencing.</title>
        <authorList>
            <person name="Fukushima K."/>
        </authorList>
    </citation>
    <scope>NUCLEOTIDE SEQUENCE</scope>
    <source>
        <strain evidence="6">SING2019-196</strain>
    </source>
</reference>
<comment type="caution">
    <text evidence="6">The sequence shown here is derived from an EMBL/GenBank/DDBJ whole genome shotgun (WGS) entry which is preliminary data.</text>
</comment>
<evidence type="ECO:0000313" key="7">
    <source>
        <dbReference type="Proteomes" id="UP001279734"/>
    </source>
</evidence>
<dbReference type="Pfam" id="PF02365">
    <property type="entry name" value="NAM"/>
    <property type="match status" value="1"/>
</dbReference>
<evidence type="ECO:0000313" key="6">
    <source>
        <dbReference type="EMBL" id="GMH03123.1"/>
    </source>
</evidence>
<keyword evidence="1" id="KW-0805">Transcription regulation</keyword>
<accession>A0AAD3S288</accession>
<dbReference type="InterPro" id="IPR003441">
    <property type="entry name" value="NAC-dom"/>
</dbReference>
<feature type="domain" description="NAC" evidence="5">
    <location>
        <begin position="12"/>
        <end position="160"/>
    </location>
</feature>
<dbReference type="GO" id="GO:0003677">
    <property type="term" value="F:DNA binding"/>
    <property type="evidence" value="ECO:0007669"/>
    <property type="project" value="UniProtKB-KW"/>
</dbReference>
<protein>
    <recommendedName>
        <fullName evidence="5">NAC domain-containing protein</fullName>
    </recommendedName>
</protein>
<dbReference type="PANTHER" id="PTHR31719">
    <property type="entry name" value="NAC TRANSCRIPTION FACTOR 56"/>
    <property type="match status" value="1"/>
</dbReference>
<evidence type="ECO:0000256" key="1">
    <source>
        <dbReference type="ARBA" id="ARBA00023015"/>
    </source>
</evidence>
<dbReference type="GO" id="GO:0006355">
    <property type="term" value="P:regulation of DNA-templated transcription"/>
    <property type="evidence" value="ECO:0007669"/>
    <property type="project" value="InterPro"/>
</dbReference>
<evidence type="ECO:0000259" key="5">
    <source>
        <dbReference type="PROSITE" id="PS51005"/>
    </source>
</evidence>
<dbReference type="PANTHER" id="PTHR31719:SF134">
    <property type="entry name" value="NAC DOMAIN-CONTAINING PROTEIN 104"/>
    <property type="match status" value="1"/>
</dbReference>
<proteinExistence type="predicted"/>
<dbReference type="Gene3D" id="2.170.150.80">
    <property type="entry name" value="NAC domain"/>
    <property type="match status" value="1"/>
</dbReference>
<evidence type="ECO:0000256" key="4">
    <source>
        <dbReference type="ARBA" id="ARBA00023242"/>
    </source>
</evidence>
<dbReference type="GO" id="GO:0048731">
    <property type="term" value="P:system development"/>
    <property type="evidence" value="ECO:0007669"/>
    <property type="project" value="TreeGrafter"/>
</dbReference>